<dbReference type="STRING" id="225849.swp_4483"/>
<keyword evidence="3" id="KW-1185">Reference proteome</keyword>
<dbReference type="InterPro" id="IPR052345">
    <property type="entry name" value="Rad_response_metalloprotease"/>
</dbReference>
<dbReference type="Gene3D" id="1.10.10.2910">
    <property type="match status" value="1"/>
</dbReference>
<proteinExistence type="predicted"/>
<evidence type="ECO:0000313" key="3">
    <source>
        <dbReference type="Proteomes" id="UP000000753"/>
    </source>
</evidence>
<evidence type="ECO:0000259" key="1">
    <source>
        <dbReference type="Pfam" id="PF06114"/>
    </source>
</evidence>
<dbReference type="InterPro" id="IPR010359">
    <property type="entry name" value="IrrE_HExxH"/>
</dbReference>
<accession>B8CUD4</accession>
<protein>
    <recommendedName>
        <fullName evidence="1">IrrE N-terminal-like domain-containing protein</fullName>
    </recommendedName>
</protein>
<organism evidence="2 3">
    <name type="scientific">Shewanella piezotolerans (strain WP3 / JCM 13877)</name>
    <dbReference type="NCBI Taxonomy" id="225849"/>
    <lineage>
        <taxon>Bacteria</taxon>
        <taxon>Pseudomonadati</taxon>
        <taxon>Pseudomonadota</taxon>
        <taxon>Gammaproteobacteria</taxon>
        <taxon>Alteromonadales</taxon>
        <taxon>Shewanellaceae</taxon>
        <taxon>Shewanella</taxon>
    </lineage>
</organism>
<dbReference type="Pfam" id="PF06114">
    <property type="entry name" value="Peptidase_M78"/>
    <property type="match status" value="1"/>
</dbReference>
<reference evidence="2 3" key="1">
    <citation type="journal article" date="2008" name="PLoS ONE">
        <title>Environmental adaptation: genomic analysis of the piezotolerant and psychrotolerant deep-sea iron reducing bacterium Shewanella piezotolerans WP3.</title>
        <authorList>
            <person name="Wang F."/>
            <person name="Wang J."/>
            <person name="Jian H."/>
            <person name="Zhang B."/>
            <person name="Li S."/>
            <person name="Wang F."/>
            <person name="Zeng X."/>
            <person name="Gao L."/>
            <person name="Bartlett D.H."/>
            <person name="Yu J."/>
            <person name="Hu S."/>
            <person name="Xiao X."/>
        </authorList>
    </citation>
    <scope>NUCLEOTIDE SEQUENCE [LARGE SCALE GENOMIC DNA]</scope>
    <source>
        <strain evidence="3">WP3 / JCM 13877</strain>
    </source>
</reference>
<feature type="domain" description="IrrE N-terminal-like" evidence="1">
    <location>
        <begin position="61"/>
        <end position="161"/>
    </location>
</feature>
<dbReference type="PANTHER" id="PTHR43236:SF2">
    <property type="entry name" value="BLL0069 PROTEIN"/>
    <property type="match status" value="1"/>
</dbReference>
<dbReference type="EMBL" id="CP000472">
    <property type="protein sequence ID" value="ACJ31126.1"/>
    <property type="molecule type" value="Genomic_DNA"/>
</dbReference>
<gene>
    <name evidence="2" type="ordered locus">swp_4483</name>
</gene>
<dbReference type="HOGENOM" id="CLU_1030126_0_0_6"/>
<evidence type="ECO:0000313" key="2">
    <source>
        <dbReference type="EMBL" id="ACJ31126.1"/>
    </source>
</evidence>
<name>B8CUD4_SHEPW</name>
<dbReference type="OrthoDB" id="9794834at2"/>
<sequence>MIKEKHGAAEAEYLLEELEINTLPIIPKEVVKAIDSEHYRVVLEPQSFKSESILGKAEGNNDGALIYVNANIKDEGRYNFTVAHELGHVVLHIMNRKKLSFECGKDAFKSYYNDPSEREANGFASGLLMPKQLISPLTDGDINWRNISTIKRECKTSLEASFRRLCSLSHEPAALVIHKKDRFHRFASSEQFDFYIEQIPLTIDKKDLCSNGLADELFAEFEEMDASDWVNPCKKGLTIDRIYASSISLANDITYTLLKYDDDCLSDSNE</sequence>
<dbReference type="AlphaFoldDB" id="B8CUD4"/>
<dbReference type="RefSeq" id="WP_020914461.1">
    <property type="nucleotide sequence ID" value="NC_011566.1"/>
</dbReference>
<dbReference type="KEGG" id="swp:swp_4483"/>
<dbReference type="PANTHER" id="PTHR43236">
    <property type="entry name" value="ANTITOXIN HIGA1"/>
    <property type="match status" value="1"/>
</dbReference>
<dbReference type="Proteomes" id="UP000000753">
    <property type="component" value="Chromosome"/>
</dbReference>
<dbReference type="eggNOG" id="COG2856">
    <property type="taxonomic scope" value="Bacteria"/>
</dbReference>